<proteinExistence type="predicted"/>
<evidence type="ECO:0000313" key="3">
    <source>
        <dbReference type="Proteomes" id="UP001251528"/>
    </source>
</evidence>
<comment type="caution">
    <text evidence="2">The sequence shown here is derived from an EMBL/GenBank/DDBJ whole genome shotgun (WGS) entry which is preliminary data.</text>
</comment>
<sequence length="800" mass="91086">MLGQGRIREATKLGIRRISVSAKKPLQTLPEVIDLTFQASDTESLAHLAKTIHRKHGDNGLWELFELLQRNEHLEILGRSDAHLLRDEFLTAALATNSRLTLLVDAAHRLMSKENFHWPDLYMKIMHHMLENGRYEDSIRWHLRLTPKFPPTTNVLGALLSSFVVDSSPQMQSNLTALYVMSPDKRLYDHIVPILFAAGLSKLARIWRKKLLIFRDFPITTKSKPFLQFLAQYYPFIALTEEELAIAGVTNEAVKDTTFSVDNNDSNRGQYSDSIVAKWFASSWTSAEFAINLAQRLGLRVIGPKSLQSLALREADAKTFALRLARIEKLGINISSQTYCKVLVYFAKYDQDLLFADLLASDIHPDEFEGRETRQMLMALSIRERDWKRERLLQGVEWAIESEPSSHRFDALLSHELAKHKFDKARKVLDRMEALKINMDQQSATHLLQRTFLGIGKHPPKRKRQIGNPQTNHETELNRAIDITRRVALHDVAIPLQYWKLLLCNLGRSGRLDELEQLCEEITQLYSPPLGGLVPICSEDLPRIVSKRRDLIYPALHGAMAATDFDGNGSHSHGHKSANNNLGIFEGLATNNKKPRFSNLNRKQAALTASSSRGSRTPNREAVNTDVGVLGTQRCWVQYIPADLPFSHRQHPIHKIFDTHLQRSIIRWGFDQRLKATPSFVSLTSSKHCPISAFDVASGVRLLARLRDLGVVIDLQVLQATVLSRIALGYVPGRQKDRSRDKHELSLENLKLLFDGAWGSEILPDRLELTQKLEEQKPKLWNRYPKLFGQSFDGRHQDNT</sequence>
<feature type="region of interest" description="Disordered" evidence="1">
    <location>
        <begin position="599"/>
        <end position="621"/>
    </location>
</feature>
<dbReference type="Proteomes" id="UP001251528">
    <property type="component" value="Unassembled WGS sequence"/>
</dbReference>
<accession>A0AAJ0CXU7</accession>
<name>A0AAJ0CXU7_9HYPO</name>
<gene>
    <name evidence="2" type="ORF">QQS21_001021</name>
</gene>
<feature type="compositionally biased region" description="Polar residues" evidence="1">
    <location>
        <begin position="599"/>
        <end position="617"/>
    </location>
</feature>
<dbReference type="AlphaFoldDB" id="A0AAJ0CXU7"/>
<dbReference type="EMBL" id="JASWJB010000010">
    <property type="protein sequence ID" value="KAK2612910.1"/>
    <property type="molecule type" value="Genomic_DNA"/>
</dbReference>
<evidence type="ECO:0000313" key="2">
    <source>
        <dbReference type="EMBL" id="KAK2612910.1"/>
    </source>
</evidence>
<evidence type="ECO:0008006" key="4">
    <source>
        <dbReference type="Google" id="ProtNLM"/>
    </source>
</evidence>
<keyword evidence="3" id="KW-1185">Reference proteome</keyword>
<protein>
    <recommendedName>
        <fullName evidence="4">Pentatricopeptide repeat domain-containing protein</fullName>
    </recommendedName>
</protein>
<evidence type="ECO:0000256" key="1">
    <source>
        <dbReference type="SAM" id="MobiDB-lite"/>
    </source>
</evidence>
<organism evidence="2 3">
    <name type="scientific">Conoideocrella luteorostrata</name>
    <dbReference type="NCBI Taxonomy" id="1105319"/>
    <lineage>
        <taxon>Eukaryota</taxon>
        <taxon>Fungi</taxon>
        <taxon>Dikarya</taxon>
        <taxon>Ascomycota</taxon>
        <taxon>Pezizomycotina</taxon>
        <taxon>Sordariomycetes</taxon>
        <taxon>Hypocreomycetidae</taxon>
        <taxon>Hypocreales</taxon>
        <taxon>Clavicipitaceae</taxon>
        <taxon>Conoideocrella</taxon>
    </lineage>
</organism>
<reference evidence="2" key="1">
    <citation type="submission" date="2023-06" db="EMBL/GenBank/DDBJ databases">
        <title>Conoideocrella luteorostrata (Hypocreales: Clavicipitaceae), a potential biocontrol fungus for elongate hemlock scale in United States Christmas tree production areas.</title>
        <authorList>
            <person name="Barrett H."/>
            <person name="Lovett B."/>
            <person name="Macias A.M."/>
            <person name="Stajich J.E."/>
            <person name="Kasson M.T."/>
        </authorList>
    </citation>
    <scope>NUCLEOTIDE SEQUENCE</scope>
    <source>
        <strain evidence="2">ARSEF 14590</strain>
    </source>
</reference>